<sequence>MSSSMRFIRSTKPSDCRWCGECRSLSCGPGFRHAKQLAHLLHQLRLEVPALVRVQCLRRTVAAANAVH</sequence>
<evidence type="ECO:0000313" key="2">
    <source>
        <dbReference type="EMBL" id="KRZ26202.1"/>
    </source>
</evidence>
<dbReference type="EMBL" id="JYDV01000185">
    <property type="protein sequence ID" value="KRZ26202.1"/>
    <property type="molecule type" value="Genomic_DNA"/>
</dbReference>
<dbReference type="EMBL" id="JYDR01000208">
    <property type="protein sequence ID" value="KRY65487.1"/>
    <property type="molecule type" value="Genomic_DNA"/>
</dbReference>
<reference evidence="3 4" key="1">
    <citation type="submission" date="2015-01" db="EMBL/GenBank/DDBJ databases">
        <title>Evolution of Trichinella species and genotypes.</title>
        <authorList>
            <person name="Korhonen P.K."/>
            <person name="Edoardo P."/>
            <person name="Giuseppe L.R."/>
            <person name="Gasser R.B."/>
        </authorList>
    </citation>
    <scope>NUCLEOTIDE SEQUENCE [LARGE SCALE GENOMIC DNA]</scope>
    <source>
        <strain evidence="1">ISS13</strain>
        <strain evidence="2">ISS176</strain>
    </source>
</reference>
<accession>A0A0V1ITT2</accession>
<dbReference type="Proteomes" id="UP000054826">
    <property type="component" value="Unassembled WGS sequence"/>
</dbReference>
<evidence type="ECO:0000313" key="4">
    <source>
        <dbReference type="Proteomes" id="UP000054826"/>
    </source>
</evidence>
<organism evidence="2 4">
    <name type="scientific">Trichinella pseudospiralis</name>
    <name type="common">Parasitic roundworm</name>
    <dbReference type="NCBI Taxonomy" id="6337"/>
    <lineage>
        <taxon>Eukaryota</taxon>
        <taxon>Metazoa</taxon>
        <taxon>Ecdysozoa</taxon>
        <taxon>Nematoda</taxon>
        <taxon>Enoplea</taxon>
        <taxon>Dorylaimia</taxon>
        <taxon>Trichinellida</taxon>
        <taxon>Trichinellidae</taxon>
        <taxon>Trichinella</taxon>
    </lineage>
</organism>
<dbReference type="Proteomes" id="UP000054632">
    <property type="component" value="Unassembled WGS sequence"/>
</dbReference>
<dbReference type="AlphaFoldDB" id="A0A0V1ITT2"/>
<protein>
    <submittedName>
        <fullName evidence="2">Uncharacterized protein</fullName>
    </submittedName>
</protein>
<gene>
    <name evidence="1" type="ORF">T4A_12811</name>
    <name evidence="2" type="ORF">T4C_10941</name>
</gene>
<evidence type="ECO:0000313" key="3">
    <source>
        <dbReference type="Proteomes" id="UP000054632"/>
    </source>
</evidence>
<name>A0A0V1ITT2_TRIPS</name>
<comment type="caution">
    <text evidence="2">The sequence shown here is derived from an EMBL/GenBank/DDBJ whole genome shotgun (WGS) entry which is preliminary data.</text>
</comment>
<evidence type="ECO:0000313" key="1">
    <source>
        <dbReference type="EMBL" id="KRY65487.1"/>
    </source>
</evidence>
<proteinExistence type="predicted"/>